<gene>
    <name evidence="14" type="primary">rssA_1</name>
    <name evidence="14" type="ORF">BTM25_11250</name>
</gene>
<dbReference type="SMART" id="SM00304">
    <property type="entry name" value="HAMP"/>
    <property type="match status" value="1"/>
</dbReference>
<evidence type="ECO:0000256" key="2">
    <source>
        <dbReference type="ARBA" id="ARBA00004236"/>
    </source>
</evidence>
<dbReference type="InterPro" id="IPR004358">
    <property type="entry name" value="Sig_transdc_His_kin-like_C"/>
</dbReference>
<evidence type="ECO:0000256" key="6">
    <source>
        <dbReference type="ARBA" id="ARBA00022692"/>
    </source>
</evidence>
<dbReference type="InterPro" id="IPR050428">
    <property type="entry name" value="TCS_sensor_his_kinase"/>
</dbReference>
<dbReference type="GO" id="GO:0000155">
    <property type="term" value="F:phosphorelay sensor kinase activity"/>
    <property type="evidence" value="ECO:0007669"/>
    <property type="project" value="InterPro"/>
</dbReference>
<dbReference type="RefSeq" id="WP_235828253.1">
    <property type="nucleotide sequence ID" value="NZ_MTBP01000001.1"/>
</dbReference>
<dbReference type="SUPFAM" id="SSF47384">
    <property type="entry name" value="Homodimeric domain of signal transducing histidine kinase"/>
    <property type="match status" value="1"/>
</dbReference>
<dbReference type="CDD" id="cd00075">
    <property type="entry name" value="HATPase"/>
    <property type="match status" value="1"/>
</dbReference>
<evidence type="ECO:0000256" key="10">
    <source>
        <dbReference type="ARBA" id="ARBA00023136"/>
    </source>
</evidence>
<sequence length="449" mass="49032">MIERRAWSIRLRMTLLATLVSALVCGGVAALIVATARQHDEDRRHERAVVAALRIQSEVEQDHLAALASGRLPPALFQVVDAGGRVAASGGLIRGAPRIASFAPRAGEVYTARRLCSPVGIHGCVEVVAFRVRHAGDTWTVYVAHLLTPWYVRPRIPLLALGIAMIIVGATAFLTWRTVNRTLAPVGAIRTELAEITAKSSGRRVPVPHNHDEIRLLAETVNATLDRLDGALEKQRRFTSDASHDLRSPITAARTQIEEALLAPDEMDWVEVAHGVLNSLERLQAIVTDLLELARLDAGNGPNREVVDLAALVSIELGRAERTKEVVPHLAMDVTVRGERLRLSRLLTNLLDNAERHAESRIEVRVRAEGDTAVLEVQDDGDGIAEKNREVVFERFARLKASREKDANGTGLGLPIALQIARAHGGTLRIEDSPKGARFVLRLPKAARP</sequence>
<keyword evidence="7" id="KW-0418">Kinase</keyword>
<evidence type="ECO:0000259" key="12">
    <source>
        <dbReference type="PROSITE" id="PS50109"/>
    </source>
</evidence>
<dbReference type="Pfam" id="PF00672">
    <property type="entry name" value="HAMP"/>
    <property type="match status" value="1"/>
</dbReference>
<organism evidence="14 15">
    <name type="scientific">Actinomadura rubteroloni</name>
    <dbReference type="NCBI Taxonomy" id="1926885"/>
    <lineage>
        <taxon>Bacteria</taxon>
        <taxon>Bacillati</taxon>
        <taxon>Actinomycetota</taxon>
        <taxon>Actinomycetes</taxon>
        <taxon>Streptosporangiales</taxon>
        <taxon>Thermomonosporaceae</taxon>
        <taxon>Actinomadura</taxon>
    </lineage>
</organism>
<protein>
    <recommendedName>
        <fullName evidence="3">histidine kinase</fullName>
        <ecNumber evidence="3">2.7.13.3</ecNumber>
    </recommendedName>
</protein>
<dbReference type="PANTHER" id="PTHR45436">
    <property type="entry name" value="SENSOR HISTIDINE KINASE YKOH"/>
    <property type="match status" value="1"/>
</dbReference>
<evidence type="ECO:0000256" key="9">
    <source>
        <dbReference type="ARBA" id="ARBA00023012"/>
    </source>
</evidence>
<dbReference type="InterPro" id="IPR003594">
    <property type="entry name" value="HATPase_dom"/>
</dbReference>
<keyword evidence="6 11" id="KW-0812">Transmembrane</keyword>
<evidence type="ECO:0000256" key="11">
    <source>
        <dbReference type="SAM" id="Phobius"/>
    </source>
</evidence>
<dbReference type="InterPro" id="IPR036890">
    <property type="entry name" value="HATPase_C_sf"/>
</dbReference>
<reference evidence="14 15" key="1">
    <citation type="journal article" date="2017" name="Chemistry">
        <title>Isolation, Biosynthesis and Chemical Modifications of Rubterolones A-F: Rare Tropolone Alkaloids from Actinomadura sp. 5-2.</title>
        <authorList>
            <person name="Guo H."/>
            <person name="Benndorf R."/>
            <person name="Leichnitz D."/>
            <person name="Klassen J.L."/>
            <person name="Vollmers J."/>
            <person name="Gorls H."/>
            <person name="Steinacker M."/>
            <person name="Weigel C."/>
            <person name="Dahse H.M."/>
            <person name="Kaster A.K."/>
            <person name="de Beer Z.W."/>
            <person name="Poulsen M."/>
            <person name="Beemelmanns C."/>
        </authorList>
    </citation>
    <scope>NUCLEOTIDE SEQUENCE [LARGE SCALE GENOMIC DNA]</scope>
    <source>
        <strain evidence="14 15">5-2</strain>
    </source>
</reference>
<keyword evidence="10 11" id="KW-0472">Membrane</keyword>
<dbReference type="GO" id="GO:0005886">
    <property type="term" value="C:plasma membrane"/>
    <property type="evidence" value="ECO:0007669"/>
    <property type="project" value="UniProtKB-SubCell"/>
</dbReference>
<dbReference type="AlphaFoldDB" id="A0A2P4UNX0"/>
<dbReference type="EC" id="2.7.13.3" evidence="3"/>
<evidence type="ECO:0000256" key="7">
    <source>
        <dbReference type="ARBA" id="ARBA00022777"/>
    </source>
</evidence>
<comment type="catalytic activity">
    <reaction evidence="1">
        <text>ATP + protein L-histidine = ADP + protein N-phospho-L-histidine.</text>
        <dbReference type="EC" id="2.7.13.3"/>
    </reaction>
</comment>
<evidence type="ECO:0000256" key="4">
    <source>
        <dbReference type="ARBA" id="ARBA00022553"/>
    </source>
</evidence>
<comment type="subcellular location">
    <subcellularLocation>
        <location evidence="2">Cell membrane</location>
    </subcellularLocation>
</comment>
<keyword evidence="5 14" id="KW-0808">Transferase</keyword>
<evidence type="ECO:0000256" key="8">
    <source>
        <dbReference type="ARBA" id="ARBA00022989"/>
    </source>
</evidence>
<dbReference type="InterPro" id="IPR005467">
    <property type="entry name" value="His_kinase_dom"/>
</dbReference>
<keyword evidence="4" id="KW-0597">Phosphoprotein</keyword>
<evidence type="ECO:0000313" key="14">
    <source>
        <dbReference type="EMBL" id="POM26719.1"/>
    </source>
</evidence>
<feature type="transmembrane region" description="Helical" evidence="11">
    <location>
        <begin position="156"/>
        <end position="176"/>
    </location>
</feature>
<evidence type="ECO:0000256" key="1">
    <source>
        <dbReference type="ARBA" id="ARBA00000085"/>
    </source>
</evidence>
<evidence type="ECO:0000256" key="5">
    <source>
        <dbReference type="ARBA" id="ARBA00022679"/>
    </source>
</evidence>
<keyword evidence="9" id="KW-0902">Two-component regulatory system</keyword>
<evidence type="ECO:0000313" key="15">
    <source>
        <dbReference type="Proteomes" id="UP000242367"/>
    </source>
</evidence>
<dbReference type="Pfam" id="PF00512">
    <property type="entry name" value="HisKA"/>
    <property type="match status" value="1"/>
</dbReference>
<dbReference type="PROSITE" id="PS50885">
    <property type="entry name" value="HAMP"/>
    <property type="match status" value="1"/>
</dbReference>
<feature type="domain" description="HAMP" evidence="13">
    <location>
        <begin position="180"/>
        <end position="233"/>
    </location>
</feature>
<proteinExistence type="predicted"/>
<accession>A0A2P4UNX0</accession>
<dbReference type="Pfam" id="PF02518">
    <property type="entry name" value="HATPase_c"/>
    <property type="match status" value="1"/>
</dbReference>
<keyword evidence="8 11" id="KW-1133">Transmembrane helix</keyword>
<evidence type="ECO:0000256" key="3">
    <source>
        <dbReference type="ARBA" id="ARBA00012438"/>
    </source>
</evidence>
<dbReference type="SMART" id="SM00388">
    <property type="entry name" value="HisKA"/>
    <property type="match status" value="1"/>
</dbReference>
<dbReference type="Proteomes" id="UP000242367">
    <property type="component" value="Unassembled WGS sequence"/>
</dbReference>
<dbReference type="InterPro" id="IPR003661">
    <property type="entry name" value="HisK_dim/P_dom"/>
</dbReference>
<dbReference type="SMART" id="SM00387">
    <property type="entry name" value="HATPase_c"/>
    <property type="match status" value="1"/>
</dbReference>
<dbReference type="Gene3D" id="1.10.287.130">
    <property type="match status" value="1"/>
</dbReference>
<dbReference type="SUPFAM" id="SSF55874">
    <property type="entry name" value="ATPase domain of HSP90 chaperone/DNA topoisomerase II/histidine kinase"/>
    <property type="match status" value="1"/>
</dbReference>
<feature type="domain" description="Histidine kinase" evidence="12">
    <location>
        <begin position="241"/>
        <end position="447"/>
    </location>
</feature>
<evidence type="ECO:0000259" key="13">
    <source>
        <dbReference type="PROSITE" id="PS50885"/>
    </source>
</evidence>
<dbReference type="PRINTS" id="PR00344">
    <property type="entry name" value="BCTRLSENSOR"/>
</dbReference>
<dbReference type="Gene3D" id="3.30.565.10">
    <property type="entry name" value="Histidine kinase-like ATPase, C-terminal domain"/>
    <property type="match status" value="1"/>
</dbReference>
<dbReference type="InterPro" id="IPR036097">
    <property type="entry name" value="HisK_dim/P_sf"/>
</dbReference>
<keyword evidence="15" id="KW-1185">Reference proteome</keyword>
<dbReference type="PANTHER" id="PTHR45436:SF5">
    <property type="entry name" value="SENSOR HISTIDINE KINASE TRCS"/>
    <property type="match status" value="1"/>
</dbReference>
<dbReference type="CDD" id="cd00082">
    <property type="entry name" value="HisKA"/>
    <property type="match status" value="1"/>
</dbReference>
<dbReference type="EMBL" id="MTBP01000001">
    <property type="protein sequence ID" value="POM26719.1"/>
    <property type="molecule type" value="Genomic_DNA"/>
</dbReference>
<dbReference type="InterPro" id="IPR003660">
    <property type="entry name" value="HAMP_dom"/>
</dbReference>
<name>A0A2P4UNX0_9ACTN</name>
<comment type="caution">
    <text evidence="14">The sequence shown here is derived from an EMBL/GenBank/DDBJ whole genome shotgun (WGS) entry which is preliminary data.</text>
</comment>
<dbReference type="PROSITE" id="PS50109">
    <property type="entry name" value="HIS_KIN"/>
    <property type="match status" value="1"/>
</dbReference>